<dbReference type="EMBL" id="BK016240">
    <property type="protein sequence ID" value="DAG04208.1"/>
    <property type="molecule type" value="Genomic_DNA"/>
</dbReference>
<accession>A0A8S5VBZ6</accession>
<protein>
    <submittedName>
        <fullName evidence="1">Uncharacterized protein</fullName>
    </submittedName>
</protein>
<name>A0A8S5VBZ6_9CAUD</name>
<organism evidence="1">
    <name type="scientific">Siphoviridae sp. ctsYA13</name>
    <dbReference type="NCBI Taxonomy" id="2825695"/>
    <lineage>
        <taxon>Viruses</taxon>
        <taxon>Duplodnaviria</taxon>
        <taxon>Heunggongvirae</taxon>
        <taxon>Uroviricota</taxon>
        <taxon>Caudoviricetes</taxon>
    </lineage>
</organism>
<reference evidence="1" key="1">
    <citation type="journal article" date="2021" name="Proc. Natl. Acad. Sci. U.S.A.">
        <title>A Catalog of Tens of Thousands of Viruses from Human Metagenomes Reveals Hidden Associations with Chronic Diseases.</title>
        <authorList>
            <person name="Tisza M.J."/>
            <person name="Buck C.B."/>
        </authorList>
    </citation>
    <scope>NUCLEOTIDE SEQUENCE</scope>
    <source>
        <strain evidence="1">CtsYA13</strain>
    </source>
</reference>
<proteinExistence type="predicted"/>
<sequence length="34" mass="4016">MDNSLFFVVNPVVNLLQYDRFVQADTRSKLRVDD</sequence>
<evidence type="ECO:0000313" key="1">
    <source>
        <dbReference type="EMBL" id="DAG04208.1"/>
    </source>
</evidence>